<dbReference type="Proteomes" id="UP000321425">
    <property type="component" value="Unassembled WGS sequence"/>
</dbReference>
<name>A0A1H7VSE7_9LACT</name>
<sequence>MNLTGKQKRFLRSEANSLTPIFQIGKNGLTVEMVREFEDSLENKELMKVQLLQNTEWTAGEAVEFIEEHSDITVVQKIGRVLVLFKPSDKEKYQRYSSRLPKSNHS</sequence>
<feature type="domain" description="CRM" evidence="3">
    <location>
        <begin position="1"/>
        <end position="97"/>
    </location>
</feature>
<protein>
    <submittedName>
        <fullName evidence="5">RNA-binding protein</fullName>
    </submittedName>
</protein>
<proteinExistence type="predicted"/>
<dbReference type="PROSITE" id="PS51295">
    <property type="entry name" value="CRM"/>
    <property type="match status" value="1"/>
</dbReference>
<gene>
    <name evidence="4" type="ORF">APU01nite_19400</name>
    <name evidence="5" type="ORF">SAMN04488100_1275</name>
</gene>
<dbReference type="InterPro" id="IPR035920">
    <property type="entry name" value="YhbY-like_sf"/>
</dbReference>
<dbReference type="EMBL" id="BJUX01000025">
    <property type="protein sequence ID" value="GEK89901.1"/>
    <property type="molecule type" value="Genomic_DNA"/>
</dbReference>
<evidence type="ECO:0000256" key="2">
    <source>
        <dbReference type="PROSITE-ProRule" id="PRU00626"/>
    </source>
</evidence>
<keyword evidence="1 2" id="KW-0694">RNA-binding</keyword>
<dbReference type="InterPro" id="IPR051925">
    <property type="entry name" value="RNA-binding_domain"/>
</dbReference>
<evidence type="ECO:0000259" key="3">
    <source>
        <dbReference type="PROSITE" id="PS51295"/>
    </source>
</evidence>
<dbReference type="Proteomes" id="UP000198548">
    <property type="component" value="Unassembled WGS sequence"/>
</dbReference>
<evidence type="ECO:0000256" key="1">
    <source>
        <dbReference type="ARBA" id="ARBA00022884"/>
    </source>
</evidence>
<dbReference type="PANTHER" id="PTHR40065">
    <property type="entry name" value="RNA-BINDING PROTEIN YHBY"/>
    <property type="match status" value="1"/>
</dbReference>
<dbReference type="InterPro" id="IPR001890">
    <property type="entry name" value="RNA-binding_CRM"/>
</dbReference>
<evidence type="ECO:0000313" key="4">
    <source>
        <dbReference type="EMBL" id="GEK89901.1"/>
    </source>
</evidence>
<reference evidence="5 6" key="1">
    <citation type="submission" date="2016-10" db="EMBL/GenBank/DDBJ databases">
        <authorList>
            <person name="de Groot N.N."/>
        </authorList>
    </citation>
    <scope>NUCLEOTIDE SEQUENCE [LARGE SCALE GENOMIC DNA]</scope>
    <source>
        <strain evidence="5 6">DSM 19182</strain>
    </source>
</reference>
<dbReference type="SUPFAM" id="SSF75471">
    <property type="entry name" value="YhbY-like"/>
    <property type="match status" value="1"/>
</dbReference>
<dbReference type="RefSeq" id="WP_091489061.1">
    <property type="nucleotide sequence ID" value="NZ_BJUX01000025.1"/>
</dbReference>
<dbReference type="NCBIfam" id="TIGR00253">
    <property type="entry name" value="RNA_bind_YhbY"/>
    <property type="match status" value="1"/>
</dbReference>
<dbReference type="GO" id="GO:0003723">
    <property type="term" value="F:RNA binding"/>
    <property type="evidence" value="ECO:0007669"/>
    <property type="project" value="UniProtKB-UniRule"/>
</dbReference>
<dbReference type="OrthoDB" id="9797519at2"/>
<evidence type="ECO:0000313" key="5">
    <source>
        <dbReference type="EMBL" id="SEM12183.1"/>
    </source>
</evidence>
<organism evidence="5 6">
    <name type="scientific">Alkalibacterium putridalgicola</name>
    <dbReference type="NCBI Taxonomy" id="426703"/>
    <lineage>
        <taxon>Bacteria</taxon>
        <taxon>Bacillati</taxon>
        <taxon>Bacillota</taxon>
        <taxon>Bacilli</taxon>
        <taxon>Lactobacillales</taxon>
        <taxon>Carnobacteriaceae</taxon>
        <taxon>Alkalibacterium</taxon>
    </lineage>
</organism>
<dbReference type="EMBL" id="FOBL01000027">
    <property type="protein sequence ID" value="SEM12183.1"/>
    <property type="molecule type" value="Genomic_DNA"/>
</dbReference>
<reference evidence="4 7" key="2">
    <citation type="submission" date="2019-07" db="EMBL/GenBank/DDBJ databases">
        <title>Whole genome shotgun sequence of Alkalibacterium putridalgicola NBRC 103243.</title>
        <authorList>
            <person name="Hosoyama A."/>
            <person name="Uohara A."/>
            <person name="Ohji S."/>
            <person name="Ichikawa N."/>
        </authorList>
    </citation>
    <scope>NUCLEOTIDE SEQUENCE [LARGE SCALE GENOMIC DNA]</scope>
    <source>
        <strain evidence="4 7">NBRC 103243</strain>
    </source>
</reference>
<dbReference type="PANTHER" id="PTHR40065:SF3">
    <property type="entry name" value="RNA-BINDING PROTEIN YHBY"/>
    <property type="match status" value="1"/>
</dbReference>
<evidence type="ECO:0000313" key="6">
    <source>
        <dbReference type="Proteomes" id="UP000198548"/>
    </source>
</evidence>
<dbReference type="Pfam" id="PF01985">
    <property type="entry name" value="CRS1_YhbY"/>
    <property type="match status" value="1"/>
</dbReference>
<evidence type="ECO:0000313" key="7">
    <source>
        <dbReference type="Proteomes" id="UP000321425"/>
    </source>
</evidence>
<dbReference type="STRING" id="426703.SAMN04488100_1275"/>
<dbReference type="Gene3D" id="3.30.110.60">
    <property type="entry name" value="YhbY-like"/>
    <property type="match status" value="1"/>
</dbReference>
<dbReference type="InterPro" id="IPR017924">
    <property type="entry name" value="RNA-binding_YhbY"/>
</dbReference>
<accession>A0A1H7VSE7</accession>
<dbReference type="AlphaFoldDB" id="A0A1H7VSE7"/>
<keyword evidence="7" id="KW-1185">Reference proteome</keyword>
<dbReference type="SMART" id="SM01103">
    <property type="entry name" value="CRS1_YhbY"/>
    <property type="match status" value="1"/>
</dbReference>